<keyword evidence="1" id="KW-0678">Repressor</keyword>
<dbReference type="GO" id="GO:0003677">
    <property type="term" value="F:DNA binding"/>
    <property type="evidence" value="ECO:0007669"/>
    <property type="project" value="UniProtKB-UniRule"/>
</dbReference>
<evidence type="ECO:0000256" key="3">
    <source>
        <dbReference type="PROSITE-ProRule" id="PRU00335"/>
    </source>
</evidence>
<reference evidence="5 6" key="1">
    <citation type="submission" date="2020-08" db="EMBL/GenBank/DDBJ databases">
        <title>Genomic Encyclopedia of Type Strains, Phase IV (KMG-IV): sequencing the most valuable type-strain genomes for metagenomic binning, comparative biology and taxonomic classification.</title>
        <authorList>
            <person name="Goeker M."/>
        </authorList>
    </citation>
    <scope>NUCLEOTIDE SEQUENCE [LARGE SCALE GENOMIC DNA]</scope>
    <source>
        <strain evidence="5 6">DSM 5391</strain>
    </source>
</reference>
<keyword evidence="2 3" id="KW-0238">DNA-binding</keyword>
<feature type="DNA-binding region" description="H-T-H motif" evidence="3">
    <location>
        <begin position="29"/>
        <end position="48"/>
    </location>
</feature>
<name>A0A7X0HWN7_9BACI</name>
<dbReference type="Gene3D" id="1.10.357.10">
    <property type="entry name" value="Tetracycline Repressor, domain 2"/>
    <property type="match status" value="1"/>
</dbReference>
<dbReference type="InterPro" id="IPR009057">
    <property type="entry name" value="Homeodomain-like_sf"/>
</dbReference>
<dbReference type="AlphaFoldDB" id="A0A7X0HWN7"/>
<evidence type="ECO:0000256" key="2">
    <source>
        <dbReference type="ARBA" id="ARBA00023125"/>
    </source>
</evidence>
<dbReference type="EMBL" id="JACHGK010000015">
    <property type="protein sequence ID" value="MBB6446991.1"/>
    <property type="molecule type" value="Genomic_DNA"/>
</dbReference>
<dbReference type="PANTHER" id="PTHR43479:SF11">
    <property type="entry name" value="ACREF_ENVCD OPERON REPRESSOR-RELATED"/>
    <property type="match status" value="1"/>
</dbReference>
<keyword evidence="6" id="KW-1185">Reference proteome</keyword>
<dbReference type="PROSITE" id="PS50977">
    <property type="entry name" value="HTH_TETR_2"/>
    <property type="match status" value="1"/>
</dbReference>
<feature type="domain" description="HTH tetR-type" evidence="4">
    <location>
        <begin position="6"/>
        <end position="66"/>
    </location>
</feature>
<sequence length="191" mass="22812">MPRERKFSLKELFKATKELLLINGYEGFTFSLLAERLHVSRGTIYKYYENKDELISDYMINDMHLFLNDLKAIEQYREFSEQFDFLLNTILERKEINQMILIFAQIPNHTTEKAKRNQEVLFQLHQDMYRYLQSFIELGKKEEKLKSHLPDGLILGFIFQSVAIPNHFGITHAEWVQSIKEMIKDGMFNHL</sequence>
<gene>
    <name evidence="5" type="ORF">HNR53_003658</name>
</gene>
<proteinExistence type="predicted"/>
<evidence type="ECO:0000256" key="1">
    <source>
        <dbReference type="ARBA" id="ARBA00022491"/>
    </source>
</evidence>
<evidence type="ECO:0000313" key="5">
    <source>
        <dbReference type="EMBL" id="MBB6446991.1"/>
    </source>
</evidence>
<dbReference type="PANTHER" id="PTHR43479">
    <property type="entry name" value="ACREF/ENVCD OPERON REPRESSOR-RELATED"/>
    <property type="match status" value="1"/>
</dbReference>
<comment type="caution">
    <text evidence="5">The sequence shown here is derived from an EMBL/GenBank/DDBJ whole genome shotgun (WGS) entry which is preliminary data.</text>
</comment>
<organism evidence="5 6">
    <name type="scientific">Bacillus benzoevorans</name>
    <dbReference type="NCBI Taxonomy" id="1456"/>
    <lineage>
        <taxon>Bacteria</taxon>
        <taxon>Bacillati</taxon>
        <taxon>Bacillota</taxon>
        <taxon>Bacilli</taxon>
        <taxon>Bacillales</taxon>
        <taxon>Bacillaceae</taxon>
        <taxon>Bacillus</taxon>
    </lineage>
</organism>
<dbReference type="InterPro" id="IPR050624">
    <property type="entry name" value="HTH-type_Tx_Regulator"/>
</dbReference>
<dbReference type="Pfam" id="PF00440">
    <property type="entry name" value="TetR_N"/>
    <property type="match status" value="1"/>
</dbReference>
<accession>A0A7X0HWN7</accession>
<dbReference type="Proteomes" id="UP000531594">
    <property type="component" value="Unassembled WGS sequence"/>
</dbReference>
<dbReference type="SUPFAM" id="SSF46689">
    <property type="entry name" value="Homeodomain-like"/>
    <property type="match status" value="1"/>
</dbReference>
<dbReference type="InterPro" id="IPR001647">
    <property type="entry name" value="HTH_TetR"/>
</dbReference>
<protein>
    <submittedName>
        <fullName evidence="5">AcrR family transcriptional regulator</fullName>
    </submittedName>
</protein>
<evidence type="ECO:0000259" key="4">
    <source>
        <dbReference type="PROSITE" id="PS50977"/>
    </source>
</evidence>
<dbReference type="PRINTS" id="PR00455">
    <property type="entry name" value="HTHTETR"/>
</dbReference>
<evidence type="ECO:0000313" key="6">
    <source>
        <dbReference type="Proteomes" id="UP000531594"/>
    </source>
</evidence>